<dbReference type="STRING" id="387631.Asulf_00360"/>
<dbReference type="Pfam" id="PF01381">
    <property type="entry name" value="HTH_3"/>
    <property type="match status" value="1"/>
</dbReference>
<evidence type="ECO:0000313" key="3">
    <source>
        <dbReference type="Proteomes" id="UP000013307"/>
    </source>
</evidence>
<dbReference type="GeneID" id="15392006"/>
<dbReference type="HOGENOM" id="CLU_129113_0_0_2"/>
<keyword evidence="3" id="KW-1185">Reference proteome</keyword>
<dbReference type="CDD" id="cd00093">
    <property type="entry name" value="HTH_XRE"/>
    <property type="match status" value="1"/>
</dbReference>
<dbReference type="Proteomes" id="UP000013307">
    <property type="component" value="Chromosome"/>
</dbReference>
<dbReference type="RefSeq" id="WP_015589988.1">
    <property type="nucleotide sequence ID" value="NC_021169.1"/>
</dbReference>
<dbReference type="AlphaFoldDB" id="N0B9W6"/>
<dbReference type="eggNOG" id="arCOG04375">
    <property type="taxonomic scope" value="Archaea"/>
</dbReference>
<dbReference type="InterPro" id="IPR010982">
    <property type="entry name" value="Lambda_DNA-bd_dom_sf"/>
</dbReference>
<accession>N0B9W6</accession>
<dbReference type="EMBL" id="CP005290">
    <property type="protein sequence ID" value="AGK60389.1"/>
    <property type="molecule type" value="Genomic_DNA"/>
</dbReference>
<proteinExistence type="predicted"/>
<sequence length="159" mass="18084">MIDKLVNALIKGDEAFSRELERVIHESGMDLKHFSEICGVPYPTLYKIVRGERKPTATTLRKILRAFKRDEEFIAIIATRYILEESSLAKKFPNVRTYSANNFEEAIVNAVRAEKEGARAIIVAPILSSTIEKIVDVPVFTMRPKYSLIKAVEDAMKRI</sequence>
<dbReference type="PROSITE" id="PS50943">
    <property type="entry name" value="HTH_CROC1"/>
    <property type="match status" value="1"/>
</dbReference>
<organism evidence="2 3">
    <name type="scientific">Archaeoglobus sulfaticallidus PM70-1</name>
    <dbReference type="NCBI Taxonomy" id="387631"/>
    <lineage>
        <taxon>Archaea</taxon>
        <taxon>Methanobacteriati</taxon>
        <taxon>Methanobacteriota</taxon>
        <taxon>Archaeoglobi</taxon>
        <taxon>Archaeoglobales</taxon>
        <taxon>Archaeoglobaceae</taxon>
        <taxon>Archaeoglobus</taxon>
    </lineage>
</organism>
<reference evidence="2 3" key="1">
    <citation type="journal article" date="2013" name="Genome Announc.">
        <title>Complete Genome Sequence of the Thermophilic and Facultatively Chemolithoautotrophic Sulfate Reducer Archaeoglobus sulfaticallidus Strain PM70-1T.</title>
        <authorList>
            <person name="Stokke R."/>
            <person name="Hocking W.P."/>
            <person name="Steinsbu B.O."/>
            <person name="Steen I.H."/>
        </authorList>
    </citation>
    <scope>NUCLEOTIDE SEQUENCE [LARGE SCALE GENOMIC DNA]</scope>
    <source>
        <strain evidence="2">PM70-1</strain>
    </source>
</reference>
<dbReference type="InterPro" id="IPR001387">
    <property type="entry name" value="Cro/C1-type_HTH"/>
</dbReference>
<evidence type="ECO:0000313" key="2">
    <source>
        <dbReference type="EMBL" id="AGK60389.1"/>
    </source>
</evidence>
<dbReference type="Gene3D" id="1.10.260.40">
    <property type="entry name" value="lambda repressor-like DNA-binding domains"/>
    <property type="match status" value="1"/>
</dbReference>
<dbReference type="KEGG" id="ast:Asulf_00360"/>
<feature type="domain" description="HTH cro/C1-type" evidence="1">
    <location>
        <begin position="34"/>
        <end position="74"/>
    </location>
</feature>
<protein>
    <submittedName>
        <fullName evidence="2">Putative transcriptional regulator with an HTH domain</fullName>
    </submittedName>
</protein>
<evidence type="ECO:0000259" key="1">
    <source>
        <dbReference type="PROSITE" id="PS50943"/>
    </source>
</evidence>
<dbReference type="OrthoDB" id="350214at2157"/>
<gene>
    <name evidence="2" type="ORF">Asulf_00360</name>
</gene>
<dbReference type="SUPFAM" id="SSF47413">
    <property type="entry name" value="lambda repressor-like DNA-binding domains"/>
    <property type="match status" value="1"/>
</dbReference>
<name>N0B9W6_9EURY</name>
<dbReference type="SMART" id="SM00530">
    <property type="entry name" value="HTH_XRE"/>
    <property type="match status" value="1"/>
</dbReference>
<dbReference type="GO" id="GO:0003677">
    <property type="term" value="F:DNA binding"/>
    <property type="evidence" value="ECO:0007669"/>
    <property type="project" value="InterPro"/>
</dbReference>